<dbReference type="GO" id="GO:0020037">
    <property type="term" value="F:heme binding"/>
    <property type="evidence" value="ECO:0007669"/>
    <property type="project" value="InterPro"/>
</dbReference>
<feature type="transmembrane region" description="Helical" evidence="1">
    <location>
        <begin position="131"/>
        <end position="154"/>
    </location>
</feature>
<feature type="transmembrane region" description="Helical" evidence="1">
    <location>
        <begin position="69"/>
        <end position="87"/>
    </location>
</feature>
<comment type="caution">
    <text evidence="3">The sequence shown here is derived from an EMBL/GenBank/DDBJ whole genome shotgun (WGS) entry which is preliminary data.</text>
</comment>
<accession>A0A480ARA0</accession>
<feature type="transmembrane region" description="Helical" evidence="1">
    <location>
        <begin position="43"/>
        <end position="63"/>
    </location>
</feature>
<sequence>MILPIAPVQTLGVAPLVLALMAVLAYAVAAWPARSLSRLPAPALVAGWLLHAVLLGLDIGGWGRGEPGARLGFGPVLSLTVWLVLAVHEIESRFMPLPGVRRVLAINGAAVVLVAWAFPGEVRAALNVWAPVHWLLGVASYALFGAAVLHAWMLDSAERQLRLRKAGASGAFGLSPAGAPAGPMGMPLLRLERLTFRFVEAGFVVLTGALLLGVATAPQWRWDHKTVFSLLGWTVFAALLAGRQWRGWRGRHATRWLYAGAVLLLLAYVGSRFVFEVLVARPVAG</sequence>
<dbReference type="PANTHER" id="PTHR38034:SF1">
    <property type="entry name" value="INNER MEMBRANE PROTEIN YPJD"/>
    <property type="match status" value="1"/>
</dbReference>
<feature type="domain" description="Cytochrome c assembly protein" evidence="2">
    <location>
        <begin position="123"/>
        <end position="277"/>
    </location>
</feature>
<keyword evidence="1" id="KW-1133">Transmembrane helix</keyword>
<name>A0A480ARA0_9BURK</name>
<protein>
    <submittedName>
        <fullName evidence="3">ABC transporter permease</fullName>
    </submittedName>
</protein>
<keyword evidence="4" id="KW-1185">Reference proteome</keyword>
<dbReference type="PANTHER" id="PTHR38034">
    <property type="entry name" value="INNER MEMBRANE PROTEIN YPJD"/>
    <property type="match status" value="1"/>
</dbReference>
<reference evidence="4" key="1">
    <citation type="submission" date="2019-03" db="EMBL/GenBank/DDBJ databases">
        <title>Aquabacterium pictum sp.nov., the first bacteriochlorophyll a-containing freshwater bacterium in the genus Aquabacterium of the class Betaproteobacteria.</title>
        <authorList>
            <person name="Hirose S."/>
            <person name="Tank M."/>
            <person name="Hara E."/>
            <person name="Tamaki H."/>
            <person name="Takaichi S."/>
            <person name="Haruta S."/>
            <person name="Hanada S."/>
        </authorList>
    </citation>
    <scope>NUCLEOTIDE SEQUENCE [LARGE SCALE GENOMIC DNA]</scope>
    <source>
        <strain evidence="4">W35</strain>
    </source>
</reference>
<evidence type="ECO:0000313" key="4">
    <source>
        <dbReference type="Proteomes" id="UP000301751"/>
    </source>
</evidence>
<organism evidence="3 4">
    <name type="scientific">Pseudaquabacterium pictum</name>
    <dbReference type="NCBI Taxonomy" id="2315236"/>
    <lineage>
        <taxon>Bacteria</taxon>
        <taxon>Pseudomonadati</taxon>
        <taxon>Pseudomonadota</taxon>
        <taxon>Betaproteobacteria</taxon>
        <taxon>Burkholderiales</taxon>
        <taxon>Sphaerotilaceae</taxon>
        <taxon>Pseudaquabacterium</taxon>
    </lineage>
</organism>
<proteinExistence type="predicted"/>
<dbReference type="Proteomes" id="UP000301751">
    <property type="component" value="Unassembled WGS sequence"/>
</dbReference>
<feature type="transmembrane region" description="Helical" evidence="1">
    <location>
        <begin position="227"/>
        <end position="245"/>
    </location>
</feature>
<dbReference type="InterPro" id="IPR052372">
    <property type="entry name" value="YpjD/HemX"/>
</dbReference>
<evidence type="ECO:0000259" key="2">
    <source>
        <dbReference type="Pfam" id="PF01578"/>
    </source>
</evidence>
<dbReference type="InterPro" id="IPR002541">
    <property type="entry name" value="Cyt_c_assembly"/>
</dbReference>
<dbReference type="RefSeq" id="WP_174246110.1">
    <property type="nucleotide sequence ID" value="NZ_BJCL01000007.1"/>
</dbReference>
<feature type="transmembrane region" description="Helical" evidence="1">
    <location>
        <begin position="12"/>
        <end position="31"/>
    </location>
</feature>
<dbReference type="GO" id="GO:0017004">
    <property type="term" value="P:cytochrome complex assembly"/>
    <property type="evidence" value="ECO:0007669"/>
    <property type="project" value="InterPro"/>
</dbReference>
<dbReference type="EMBL" id="BJCL01000007">
    <property type="protein sequence ID" value="GCL63973.1"/>
    <property type="molecule type" value="Genomic_DNA"/>
</dbReference>
<gene>
    <name evidence="3" type="ORF">AQPW35_30540</name>
</gene>
<feature type="transmembrane region" description="Helical" evidence="1">
    <location>
        <begin position="257"/>
        <end position="275"/>
    </location>
</feature>
<keyword evidence="1" id="KW-0812">Transmembrane</keyword>
<feature type="transmembrane region" description="Helical" evidence="1">
    <location>
        <begin position="99"/>
        <end position="119"/>
    </location>
</feature>
<feature type="transmembrane region" description="Helical" evidence="1">
    <location>
        <begin position="194"/>
        <end position="215"/>
    </location>
</feature>
<evidence type="ECO:0000313" key="3">
    <source>
        <dbReference type="EMBL" id="GCL63973.1"/>
    </source>
</evidence>
<evidence type="ECO:0000256" key="1">
    <source>
        <dbReference type="SAM" id="Phobius"/>
    </source>
</evidence>
<dbReference type="AlphaFoldDB" id="A0A480ARA0"/>
<keyword evidence="1" id="KW-0472">Membrane</keyword>
<dbReference type="Pfam" id="PF01578">
    <property type="entry name" value="Cytochrom_C_asm"/>
    <property type="match status" value="1"/>
</dbReference>